<feature type="compositionally biased region" description="Basic and acidic residues" evidence="1">
    <location>
        <begin position="187"/>
        <end position="200"/>
    </location>
</feature>
<evidence type="ECO:0000256" key="1">
    <source>
        <dbReference type="SAM" id="MobiDB-lite"/>
    </source>
</evidence>
<comment type="caution">
    <text evidence="2">The sequence shown here is derived from an EMBL/GenBank/DDBJ whole genome shotgun (WGS) entry which is preliminary data.</text>
</comment>
<dbReference type="EMBL" id="CAUYUJ010018869">
    <property type="protein sequence ID" value="CAK0886923.1"/>
    <property type="molecule type" value="Genomic_DNA"/>
</dbReference>
<protein>
    <recommendedName>
        <fullName evidence="4">Nuclear transcription factor Y subunit</fullName>
    </recommendedName>
</protein>
<feature type="region of interest" description="Disordered" evidence="1">
    <location>
        <begin position="54"/>
        <end position="81"/>
    </location>
</feature>
<evidence type="ECO:0000313" key="3">
    <source>
        <dbReference type="Proteomes" id="UP001189429"/>
    </source>
</evidence>
<name>A0ABN9WK32_9DINO</name>
<accession>A0ABN9WK32</accession>
<dbReference type="Proteomes" id="UP001189429">
    <property type="component" value="Unassembled WGS sequence"/>
</dbReference>
<sequence>LPRRGEGAWRWRGRRPPTSDVFAPLATSWPLAGSSSAAPGASAATLLQRSIPGAAFPPASTPPAAFRERRGGPPCADAMPSGQARASAVVTRKGFDTCAVATRGIEGGRQWSPVWAPVLPREEEVPWPAGLVRTSAPFEEQTPLGAWRGAGSPWPALPAEDTSSGGGPEGPAPNWTQRRRMQRRIKKIAERQMVSDEGSHGTRPLGGPPGVFVQPASASCQMFL</sequence>
<feature type="compositionally biased region" description="Low complexity" evidence="1">
    <location>
        <begin position="54"/>
        <end position="65"/>
    </location>
</feature>
<evidence type="ECO:0000313" key="2">
    <source>
        <dbReference type="EMBL" id="CAK0886923.1"/>
    </source>
</evidence>
<feature type="non-terminal residue" evidence="2">
    <location>
        <position position="1"/>
    </location>
</feature>
<feature type="compositionally biased region" description="Basic residues" evidence="1">
    <location>
        <begin position="177"/>
        <end position="186"/>
    </location>
</feature>
<organism evidence="2 3">
    <name type="scientific">Prorocentrum cordatum</name>
    <dbReference type="NCBI Taxonomy" id="2364126"/>
    <lineage>
        <taxon>Eukaryota</taxon>
        <taxon>Sar</taxon>
        <taxon>Alveolata</taxon>
        <taxon>Dinophyceae</taxon>
        <taxon>Prorocentrales</taxon>
        <taxon>Prorocentraceae</taxon>
        <taxon>Prorocentrum</taxon>
    </lineage>
</organism>
<gene>
    <name evidence="2" type="ORF">PCOR1329_LOCUS68138</name>
</gene>
<proteinExistence type="predicted"/>
<feature type="region of interest" description="Disordered" evidence="1">
    <location>
        <begin position="144"/>
        <end position="214"/>
    </location>
</feature>
<evidence type="ECO:0008006" key="4">
    <source>
        <dbReference type="Google" id="ProtNLM"/>
    </source>
</evidence>
<reference evidence="2" key="1">
    <citation type="submission" date="2023-10" db="EMBL/GenBank/DDBJ databases">
        <authorList>
            <person name="Chen Y."/>
            <person name="Shah S."/>
            <person name="Dougan E. K."/>
            <person name="Thang M."/>
            <person name="Chan C."/>
        </authorList>
    </citation>
    <scope>NUCLEOTIDE SEQUENCE [LARGE SCALE GENOMIC DNA]</scope>
</reference>
<feature type="region of interest" description="Disordered" evidence="1">
    <location>
        <begin position="1"/>
        <end position="20"/>
    </location>
</feature>
<keyword evidence="3" id="KW-1185">Reference proteome</keyword>